<dbReference type="NCBIfam" id="NF002148">
    <property type="entry name" value="PRK00982.1-2"/>
    <property type="match status" value="1"/>
</dbReference>
<proteinExistence type="inferred from homology"/>
<dbReference type="GO" id="GO:0005829">
    <property type="term" value="C:cytosol"/>
    <property type="evidence" value="ECO:0007669"/>
    <property type="project" value="TreeGrafter"/>
</dbReference>
<feature type="domain" description="Carrier" evidence="3">
    <location>
        <begin position="3"/>
        <end position="79"/>
    </location>
</feature>
<dbReference type="HAMAP" id="MF_01217">
    <property type="entry name" value="Acyl_carrier"/>
    <property type="match status" value="1"/>
</dbReference>
<dbReference type="NCBIfam" id="NF002150">
    <property type="entry name" value="PRK00982.1-4"/>
    <property type="match status" value="1"/>
</dbReference>
<dbReference type="PANTHER" id="PTHR20863">
    <property type="entry name" value="ACYL CARRIER PROTEIN"/>
    <property type="match status" value="1"/>
</dbReference>
<evidence type="ECO:0000256" key="1">
    <source>
        <dbReference type="ARBA" id="ARBA00022450"/>
    </source>
</evidence>
<dbReference type="InterPro" id="IPR036736">
    <property type="entry name" value="ACP-like_sf"/>
</dbReference>
<dbReference type="InterPro" id="IPR009081">
    <property type="entry name" value="PP-bd_ACP"/>
</dbReference>
<dbReference type="AlphaFoldDB" id="X0WVC9"/>
<accession>X0WVC9</accession>
<comment type="caution">
    <text evidence="4">The sequence shown here is derived from an EMBL/GenBank/DDBJ whole genome shotgun (WGS) entry which is preliminary data.</text>
</comment>
<dbReference type="Gene3D" id="1.10.1200.10">
    <property type="entry name" value="ACP-like"/>
    <property type="match status" value="1"/>
</dbReference>
<dbReference type="GO" id="GO:0000036">
    <property type="term" value="F:acyl carrier activity"/>
    <property type="evidence" value="ECO:0007669"/>
    <property type="project" value="TreeGrafter"/>
</dbReference>
<organism evidence="4">
    <name type="scientific">marine sediment metagenome</name>
    <dbReference type="NCBI Taxonomy" id="412755"/>
    <lineage>
        <taxon>unclassified sequences</taxon>
        <taxon>metagenomes</taxon>
        <taxon>ecological metagenomes</taxon>
    </lineage>
</organism>
<gene>
    <name evidence="4" type="ORF">S01H1_73148</name>
</gene>
<dbReference type="InterPro" id="IPR003231">
    <property type="entry name" value="ACP"/>
</dbReference>
<evidence type="ECO:0000313" key="4">
    <source>
        <dbReference type="EMBL" id="GAG28413.1"/>
    </source>
</evidence>
<dbReference type="GO" id="GO:0009245">
    <property type="term" value="P:lipid A biosynthetic process"/>
    <property type="evidence" value="ECO:0007669"/>
    <property type="project" value="TreeGrafter"/>
</dbReference>
<keyword evidence="2" id="KW-0597">Phosphoprotein</keyword>
<dbReference type="EMBL" id="BARS01048860">
    <property type="protein sequence ID" value="GAG28413.1"/>
    <property type="molecule type" value="Genomic_DNA"/>
</dbReference>
<dbReference type="SUPFAM" id="SSF47336">
    <property type="entry name" value="ACP-like"/>
    <property type="match status" value="1"/>
</dbReference>
<sequence>MDEVILEEVRTLVAEQLGVDKSIVTANASFEEDLRADSLTLVELLMALEEKFELPDIPEEEADKIKTVADVVNYVQAKKAAT</sequence>
<dbReference type="GO" id="GO:0016020">
    <property type="term" value="C:membrane"/>
    <property type="evidence" value="ECO:0007669"/>
    <property type="project" value="GOC"/>
</dbReference>
<dbReference type="Pfam" id="PF00550">
    <property type="entry name" value="PP-binding"/>
    <property type="match status" value="1"/>
</dbReference>
<protein>
    <recommendedName>
        <fullName evidence="3">Carrier domain-containing protein</fullName>
    </recommendedName>
</protein>
<evidence type="ECO:0000259" key="3">
    <source>
        <dbReference type="PROSITE" id="PS50075"/>
    </source>
</evidence>
<dbReference type="PROSITE" id="PS50075">
    <property type="entry name" value="CARRIER"/>
    <property type="match status" value="1"/>
</dbReference>
<evidence type="ECO:0000256" key="2">
    <source>
        <dbReference type="ARBA" id="ARBA00022553"/>
    </source>
</evidence>
<dbReference type="GO" id="GO:0000035">
    <property type="term" value="F:acyl binding"/>
    <property type="evidence" value="ECO:0007669"/>
    <property type="project" value="TreeGrafter"/>
</dbReference>
<keyword evidence="1" id="KW-0596">Phosphopantetheine</keyword>
<name>X0WVC9_9ZZZZ</name>
<dbReference type="PANTHER" id="PTHR20863:SF76">
    <property type="entry name" value="CARRIER DOMAIN-CONTAINING PROTEIN"/>
    <property type="match status" value="1"/>
</dbReference>
<dbReference type="NCBIfam" id="TIGR00517">
    <property type="entry name" value="acyl_carrier"/>
    <property type="match status" value="1"/>
</dbReference>
<reference evidence="4" key="1">
    <citation type="journal article" date="2014" name="Front. Microbiol.">
        <title>High frequency of phylogenetically diverse reductive dehalogenase-homologous genes in deep subseafloor sedimentary metagenomes.</title>
        <authorList>
            <person name="Kawai M."/>
            <person name="Futagami T."/>
            <person name="Toyoda A."/>
            <person name="Takaki Y."/>
            <person name="Nishi S."/>
            <person name="Hori S."/>
            <person name="Arai W."/>
            <person name="Tsubouchi T."/>
            <person name="Morono Y."/>
            <person name="Uchiyama I."/>
            <person name="Ito T."/>
            <person name="Fujiyama A."/>
            <person name="Inagaki F."/>
            <person name="Takami H."/>
        </authorList>
    </citation>
    <scope>NUCLEOTIDE SEQUENCE</scope>
    <source>
        <strain evidence="4">Expedition CK06-06</strain>
    </source>
</reference>